<keyword evidence="2" id="KW-0812">Transmembrane</keyword>
<feature type="region of interest" description="Disordered" evidence="1">
    <location>
        <begin position="1"/>
        <end position="157"/>
    </location>
</feature>
<feature type="transmembrane region" description="Helical" evidence="2">
    <location>
        <begin position="781"/>
        <end position="799"/>
    </location>
</feature>
<accession>A0A0F8WVY0</accession>
<evidence type="ECO:0008006" key="5">
    <source>
        <dbReference type="Google" id="ProtNLM"/>
    </source>
</evidence>
<feature type="compositionally biased region" description="Polar residues" evidence="1">
    <location>
        <begin position="243"/>
        <end position="281"/>
    </location>
</feature>
<feature type="region of interest" description="Disordered" evidence="1">
    <location>
        <begin position="206"/>
        <end position="281"/>
    </location>
</feature>
<dbReference type="OrthoDB" id="5415055at2759"/>
<evidence type="ECO:0000313" key="4">
    <source>
        <dbReference type="Proteomes" id="UP000034291"/>
    </source>
</evidence>
<dbReference type="Proteomes" id="UP000034291">
    <property type="component" value="Unassembled WGS sequence"/>
</dbReference>
<evidence type="ECO:0000313" key="3">
    <source>
        <dbReference type="EMBL" id="KKK21705.1"/>
    </source>
</evidence>
<feature type="transmembrane region" description="Helical" evidence="2">
    <location>
        <begin position="892"/>
        <end position="912"/>
    </location>
</feature>
<evidence type="ECO:0000256" key="1">
    <source>
        <dbReference type="SAM" id="MobiDB-lite"/>
    </source>
</evidence>
<feature type="region of interest" description="Disordered" evidence="1">
    <location>
        <begin position="743"/>
        <end position="764"/>
    </location>
</feature>
<keyword evidence="4" id="KW-1185">Reference proteome</keyword>
<gene>
    <name evidence="3" type="ORF">ARAM_005336</name>
</gene>
<dbReference type="STRING" id="308745.A0A0F8WVY0"/>
<protein>
    <recommendedName>
        <fullName evidence="5">NTP binding protein</fullName>
    </recommendedName>
</protein>
<organism evidence="3 4">
    <name type="scientific">Aspergillus rambellii</name>
    <dbReference type="NCBI Taxonomy" id="308745"/>
    <lineage>
        <taxon>Eukaryota</taxon>
        <taxon>Fungi</taxon>
        <taxon>Dikarya</taxon>
        <taxon>Ascomycota</taxon>
        <taxon>Pezizomycotina</taxon>
        <taxon>Eurotiomycetes</taxon>
        <taxon>Eurotiomycetidae</taxon>
        <taxon>Eurotiales</taxon>
        <taxon>Aspergillaceae</taxon>
        <taxon>Aspergillus</taxon>
        <taxon>Aspergillus subgen. Nidulantes</taxon>
    </lineage>
</organism>
<feature type="compositionally biased region" description="Polar residues" evidence="1">
    <location>
        <begin position="333"/>
        <end position="344"/>
    </location>
</feature>
<name>A0A0F8WVY0_9EURO</name>
<keyword evidence="2" id="KW-0472">Membrane</keyword>
<dbReference type="AlphaFoldDB" id="A0A0F8WVY0"/>
<feature type="compositionally biased region" description="Basic and acidic residues" evidence="1">
    <location>
        <begin position="113"/>
        <end position="157"/>
    </location>
</feature>
<sequence>MEETVHLPNGHLLNFPTRSRNGKRPRPSPDAINHILRDEPTKRTTEQSTHSYGEDISQPHTPEATGRKTTPTRLPLKVFVDKDCTPSKGNSAASGHQERGVGVRVQPKNSDAALDRESPRATDKEREQYWRKVRDKLDKDRRLPLSPRNKEKQQKDYYHEAYRKIISLASSPRQEIAKHKLKHLGIAATGKGISKPGDKLEKLAKTPSLGHRSVLGEGSQSDSEGHSIMLRRGRRGSERSALPGTNETTSQKSPGKTENTTHSSDNSRSSISPVSGPATSMTEWEDRFVVNMPSAREPNPPTMNAHQIAEFQKSIEKVHKEGGAMLDPETLPSPRTTTPEQSNPFGPRERRLGTFDGQDSRPPLSNEEDEAHSRRYYCPDEVGRPRCSTIWEESSMVPKQKSPQANADGSFLGCREINGPNNRNPDEILLFSTVDERPKVVNIPPQTSRTPREPKLVATQHMTAALEGKTVVQEEWKPISQNLKHAQCSKPLPKTMCHEVQCQQSERTEKSTKGPRKENIELSARKTMSFEQQRPQINPDDVYIITPTITRTMVTMTDIKGHLRKTQRPPEPSSRSAGEIITDSRTKLRINTKPQTSVSPSGLRRASQNSWERSNVPSAIPSRKTPTTNTPTARHLPEPEIVIEKPRVMRGYIRTPGIVRSSTETLIAPVASSTPKPPPIHGPATIAGSLPLMKNTMGSPLLGTSRPESRITSAPSTIQDHPESRRILREAKVVEVAELDGQQVEDPREATPNIKPTGPDLDLRDHKMQADAKGIIRLESLNLIIDMVLVFTAQAHGFYGQIKANRRSKSVLLKLFLNGILGMLEHCLHVARNILAVVSTYNATGDWPKTNDKDLARSLAEIGQAMVYLVVLGFIMMIVGRAAGYVVLIGSWVVWFARPFALVFATVGRALLV</sequence>
<comment type="caution">
    <text evidence="3">The sequence shown here is derived from an EMBL/GenBank/DDBJ whole genome shotgun (WGS) entry which is preliminary data.</text>
</comment>
<dbReference type="EMBL" id="JZBS01001696">
    <property type="protein sequence ID" value="KKK21705.1"/>
    <property type="molecule type" value="Genomic_DNA"/>
</dbReference>
<evidence type="ECO:0000256" key="2">
    <source>
        <dbReference type="SAM" id="Phobius"/>
    </source>
</evidence>
<feature type="transmembrane region" description="Helical" evidence="2">
    <location>
        <begin position="865"/>
        <end position="886"/>
    </location>
</feature>
<feature type="compositionally biased region" description="Polar residues" evidence="1">
    <location>
        <begin position="592"/>
        <end position="617"/>
    </location>
</feature>
<feature type="region of interest" description="Disordered" evidence="1">
    <location>
        <begin position="562"/>
        <end position="634"/>
    </location>
</feature>
<feature type="region of interest" description="Disordered" evidence="1">
    <location>
        <begin position="324"/>
        <end position="372"/>
    </location>
</feature>
<reference evidence="3 4" key="1">
    <citation type="submission" date="2015-02" db="EMBL/GenBank/DDBJ databases">
        <title>Draft Genome Sequences of Two Closely-Related Aflatoxigenic Aspergillus Species Obtained from the Cote d'Ivoire.</title>
        <authorList>
            <person name="Moore G.G."/>
            <person name="Beltz S.B."/>
            <person name="Mack B.M."/>
        </authorList>
    </citation>
    <scope>NUCLEOTIDE SEQUENCE [LARGE SCALE GENOMIC DNA]</scope>
    <source>
        <strain evidence="3 4">SRRC1468</strain>
    </source>
</reference>
<keyword evidence="2" id="KW-1133">Transmembrane helix</keyword>
<feature type="compositionally biased region" description="Basic and acidic residues" evidence="1">
    <location>
        <begin position="35"/>
        <end position="45"/>
    </location>
</feature>
<proteinExistence type="predicted"/>